<comment type="caution">
    <text evidence="2">The sequence shown here is derived from an EMBL/GenBank/DDBJ whole genome shotgun (WGS) entry which is preliminary data.</text>
</comment>
<name>A0A0F9U5L5_9ZZZZ</name>
<evidence type="ECO:0000256" key="1">
    <source>
        <dbReference type="SAM" id="MobiDB-lite"/>
    </source>
</evidence>
<feature type="region of interest" description="Disordered" evidence="1">
    <location>
        <begin position="1"/>
        <end position="23"/>
    </location>
</feature>
<reference evidence="2" key="1">
    <citation type="journal article" date="2015" name="Nature">
        <title>Complex archaea that bridge the gap between prokaryotes and eukaryotes.</title>
        <authorList>
            <person name="Spang A."/>
            <person name="Saw J.H."/>
            <person name="Jorgensen S.L."/>
            <person name="Zaremba-Niedzwiedzka K."/>
            <person name="Martijn J."/>
            <person name="Lind A.E."/>
            <person name="van Eijk R."/>
            <person name="Schleper C."/>
            <person name="Guy L."/>
            <person name="Ettema T.J."/>
        </authorList>
    </citation>
    <scope>NUCLEOTIDE SEQUENCE</scope>
</reference>
<dbReference type="EMBL" id="LAZR01000143">
    <property type="protein sequence ID" value="KKN86894.1"/>
    <property type="molecule type" value="Genomic_DNA"/>
</dbReference>
<proteinExistence type="predicted"/>
<accession>A0A0F9U5L5</accession>
<feature type="compositionally biased region" description="Basic and acidic residues" evidence="1">
    <location>
        <begin position="1"/>
        <end position="11"/>
    </location>
</feature>
<dbReference type="AlphaFoldDB" id="A0A0F9U5L5"/>
<organism evidence="2">
    <name type="scientific">marine sediment metagenome</name>
    <dbReference type="NCBI Taxonomy" id="412755"/>
    <lineage>
        <taxon>unclassified sequences</taxon>
        <taxon>metagenomes</taxon>
        <taxon>ecological metagenomes</taxon>
    </lineage>
</organism>
<protein>
    <submittedName>
        <fullName evidence="2">Uncharacterized protein</fullName>
    </submittedName>
</protein>
<gene>
    <name evidence="2" type="ORF">LCGC14_0264560</name>
</gene>
<sequence length="212" mass="23278">MVTSETVDKEGPPGSPPTPGQIWNQETHRWINPKGIPDAPDMKRLSPGDSAFRLQRLSTKLNGESVVAGLATLEKALEGYGTIPIEAIKGDLGRMGHSVKQLLAIDPDSRRVFFTNKLDEPLYATYSQHNWAIEHVGYQAEVAKEYDPVDLEAEPRSTVVTTHLEEDVDDTPGFVPAGNPGTFADAREDEYVSEALDKSLSVVEELISEMAF</sequence>
<evidence type="ECO:0000313" key="2">
    <source>
        <dbReference type="EMBL" id="KKN86894.1"/>
    </source>
</evidence>